<dbReference type="AlphaFoldDB" id="A0A645GF63"/>
<reference evidence="2" key="1">
    <citation type="submission" date="2019-08" db="EMBL/GenBank/DDBJ databases">
        <authorList>
            <person name="Kucharzyk K."/>
            <person name="Murdoch R.W."/>
            <person name="Higgins S."/>
            <person name="Loffler F."/>
        </authorList>
    </citation>
    <scope>NUCLEOTIDE SEQUENCE</scope>
</reference>
<gene>
    <name evidence="2" type="ORF">SDC9_172969</name>
</gene>
<feature type="compositionally biased region" description="Basic and acidic residues" evidence="1">
    <location>
        <begin position="52"/>
        <end position="77"/>
    </location>
</feature>
<comment type="caution">
    <text evidence="2">The sequence shown here is derived from an EMBL/GenBank/DDBJ whole genome shotgun (WGS) entry which is preliminary data.</text>
</comment>
<accession>A0A645GF63</accession>
<proteinExistence type="predicted"/>
<organism evidence="2">
    <name type="scientific">bioreactor metagenome</name>
    <dbReference type="NCBI Taxonomy" id="1076179"/>
    <lineage>
        <taxon>unclassified sequences</taxon>
        <taxon>metagenomes</taxon>
        <taxon>ecological metagenomes</taxon>
    </lineage>
</organism>
<evidence type="ECO:0000256" key="1">
    <source>
        <dbReference type="SAM" id="MobiDB-lite"/>
    </source>
</evidence>
<feature type="compositionally biased region" description="Basic residues" evidence="1">
    <location>
        <begin position="78"/>
        <end position="87"/>
    </location>
</feature>
<protein>
    <submittedName>
        <fullName evidence="2">Uncharacterized protein</fullName>
    </submittedName>
</protein>
<evidence type="ECO:0000313" key="2">
    <source>
        <dbReference type="EMBL" id="MPN25557.1"/>
    </source>
</evidence>
<sequence>MFVGGAEAVGLALFLGKRLHHADAGDGVGQHVGHLGPDAVDLLEAGAQALAHHMDHPGDERQRHQGDKGQPGVDREKNRRRHQHHQHVGGEVERVQRQEQVDAVGFCADAGHQIARALAAVIVQRELEQVIVGSGAQS</sequence>
<dbReference type="EMBL" id="VSSQ01074773">
    <property type="protein sequence ID" value="MPN25557.1"/>
    <property type="molecule type" value="Genomic_DNA"/>
</dbReference>
<name>A0A645GF63_9ZZZZ</name>
<feature type="region of interest" description="Disordered" evidence="1">
    <location>
        <begin position="46"/>
        <end position="95"/>
    </location>
</feature>